<organism evidence="1 2">
    <name type="scientific">Lasius niger</name>
    <name type="common">Black garden ant</name>
    <dbReference type="NCBI Taxonomy" id="67767"/>
    <lineage>
        <taxon>Eukaryota</taxon>
        <taxon>Metazoa</taxon>
        <taxon>Ecdysozoa</taxon>
        <taxon>Arthropoda</taxon>
        <taxon>Hexapoda</taxon>
        <taxon>Insecta</taxon>
        <taxon>Pterygota</taxon>
        <taxon>Neoptera</taxon>
        <taxon>Endopterygota</taxon>
        <taxon>Hymenoptera</taxon>
        <taxon>Apocrita</taxon>
        <taxon>Aculeata</taxon>
        <taxon>Formicoidea</taxon>
        <taxon>Formicidae</taxon>
        <taxon>Formicinae</taxon>
        <taxon>Lasius</taxon>
        <taxon>Lasius</taxon>
    </lineage>
</organism>
<dbReference type="PaxDb" id="67767-A0A0J7JWQ1"/>
<protein>
    <submittedName>
        <fullName evidence="1">Uncharacterized protein</fullName>
    </submittedName>
</protein>
<dbReference type="EMBL" id="LBMM01024796">
    <property type="protein sequence ID" value="KMQ82517.1"/>
    <property type="molecule type" value="Genomic_DNA"/>
</dbReference>
<evidence type="ECO:0000313" key="2">
    <source>
        <dbReference type="Proteomes" id="UP000036403"/>
    </source>
</evidence>
<comment type="caution">
    <text evidence="1">The sequence shown here is derived from an EMBL/GenBank/DDBJ whole genome shotgun (WGS) entry which is preliminary data.</text>
</comment>
<dbReference type="AlphaFoldDB" id="A0A0J7JWQ1"/>
<proteinExistence type="predicted"/>
<dbReference type="Proteomes" id="UP000036403">
    <property type="component" value="Unassembled WGS sequence"/>
</dbReference>
<accession>A0A0J7JWQ1</accession>
<reference evidence="1 2" key="1">
    <citation type="submission" date="2015-04" db="EMBL/GenBank/DDBJ databases">
        <title>Lasius niger genome sequencing.</title>
        <authorList>
            <person name="Konorov E.A."/>
            <person name="Nikitin M.A."/>
            <person name="Kirill M.V."/>
            <person name="Chang P."/>
        </authorList>
    </citation>
    <scope>NUCLEOTIDE SEQUENCE [LARGE SCALE GENOMIC DNA]</scope>
    <source>
        <tissue evidence="1">Whole</tissue>
    </source>
</reference>
<evidence type="ECO:0000313" key="1">
    <source>
        <dbReference type="EMBL" id="KMQ82517.1"/>
    </source>
</evidence>
<keyword evidence="2" id="KW-1185">Reference proteome</keyword>
<gene>
    <name evidence="1" type="ORF">RF55_22677</name>
</gene>
<name>A0A0J7JWQ1_LASNI</name>
<sequence>MGVRADCENCGETVVDWKSITVDFVCHLRVQCTNCYGRFKILGKRSPTRWPEKKIALFGLLDGGDKSDPCVIYDPFRAKKLEAEFDQERSFVVDYSTRLERSGPSYDDPIVISFAELEEFMNS</sequence>